<dbReference type="RefSeq" id="WP_039189548.1">
    <property type="nucleotide sequence ID" value="NZ_JRFJ01000001.1"/>
</dbReference>
<comment type="caution">
    <text evidence="7">The sequence shown here is derived from an EMBL/GenBank/DDBJ whole genome shotgun (WGS) entry which is preliminary data.</text>
</comment>
<evidence type="ECO:0000256" key="4">
    <source>
        <dbReference type="ARBA" id="ARBA00022898"/>
    </source>
</evidence>
<dbReference type="PANTHER" id="PTHR48097">
    <property type="entry name" value="L-THREONINE ALDOLASE-RELATED"/>
    <property type="match status" value="1"/>
</dbReference>
<comment type="function">
    <text evidence="5">Catalyzes the cleavage of L-allo-threonine and L-threonine to glycine and acetaldehyde.</text>
</comment>
<comment type="similarity">
    <text evidence="2 5">Belongs to the threonine aldolase family.</text>
</comment>
<comment type="subunit">
    <text evidence="3">Homotetramer.</text>
</comment>
<dbReference type="InterPro" id="IPR015422">
    <property type="entry name" value="PyrdxlP-dep_Trfase_small"/>
</dbReference>
<evidence type="ECO:0000256" key="5">
    <source>
        <dbReference type="PIRNR" id="PIRNR038940"/>
    </source>
</evidence>
<dbReference type="EMBL" id="JRFJ01000001">
    <property type="protein sequence ID" value="KHJ56136.1"/>
    <property type="molecule type" value="Genomic_DNA"/>
</dbReference>
<dbReference type="Gene3D" id="3.90.1150.10">
    <property type="entry name" value="Aspartate Aminotransferase, domain 1"/>
    <property type="match status" value="1"/>
</dbReference>
<evidence type="ECO:0000256" key="1">
    <source>
        <dbReference type="ARBA" id="ARBA00001933"/>
    </source>
</evidence>
<dbReference type="GO" id="GO:0006567">
    <property type="term" value="P:L-threonine catabolic process"/>
    <property type="evidence" value="ECO:0007669"/>
    <property type="project" value="UniProtKB-UniRule"/>
</dbReference>
<proteinExistence type="inferred from homology"/>
<reference evidence="7 8" key="1">
    <citation type="submission" date="2014-09" db="EMBL/GenBank/DDBJ databases">
        <title>Isolation and characterization of Aurantimonas altamirensis ON-56566 from clinical sample following a dog bite.</title>
        <authorList>
            <person name="Eshaghi A."/>
            <person name="Li A."/>
            <person name="Shahinas D."/>
            <person name="Bahn P."/>
            <person name="Kus J.V."/>
            <person name="Patel S.N."/>
        </authorList>
    </citation>
    <scope>NUCLEOTIDE SEQUENCE [LARGE SCALE GENOMIC DNA]</scope>
    <source>
        <strain evidence="7 8">ON-56566</strain>
    </source>
</reference>
<organism evidence="7 8">
    <name type="scientific">Aureimonas altamirensis</name>
    <dbReference type="NCBI Taxonomy" id="370622"/>
    <lineage>
        <taxon>Bacteria</taxon>
        <taxon>Pseudomonadati</taxon>
        <taxon>Pseudomonadota</taxon>
        <taxon>Alphaproteobacteria</taxon>
        <taxon>Hyphomicrobiales</taxon>
        <taxon>Aurantimonadaceae</taxon>
        <taxon>Aureimonas</taxon>
    </lineage>
</organism>
<evidence type="ECO:0000256" key="2">
    <source>
        <dbReference type="ARBA" id="ARBA00006966"/>
    </source>
</evidence>
<dbReference type="AlphaFoldDB" id="A0A0B1Q9V4"/>
<dbReference type="Pfam" id="PF01212">
    <property type="entry name" value="Beta_elim_lyase"/>
    <property type="match status" value="1"/>
</dbReference>
<dbReference type="OrthoDB" id="9774495at2"/>
<protein>
    <recommendedName>
        <fullName evidence="5">L-threonine aldolase</fullName>
        <ecNumber evidence="5">4.1.2.48</ecNumber>
    </recommendedName>
</protein>
<sequence>MIFSSDNWSGAHPAISASLARHAEGMAAAYGSSPLDTEVARRFDTLFEREVAVFYVGTGTAANSLALSAFNRPGGVVLCHGEAHIMVDECGAPEFFAHGSRLAPVAGLGGMMEPAALKRALEGFDPAFVHGGRPVAVSISQSAESGALYAPATVGEIASIAHGHGLAVHMDGARFANAVAALGISPAEASWKAGVDVMSFGGTKNGCWCAEAIVFFDPDKAADFAFNHKRAGQLFSKSRFVSAQFDAYLTDDLWLSLASHANAMADGLRRGVETADNARSAWPTAANEVFAVLKRDAADRARAEGALFYDWHVGGDTPVGNDEVLVRLVASWSTSPEEVENFIRLIG</sequence>
<keyword evidence="5" id="KW-0456">Lyase</keyword>
<dbReference type="PANTHER" id="PTHR48097:SF5">
    <property type="entry name" value="LOW SPECIFICITY L-THREONINE ALDOLASE"/>
    <property type="match status" value="1"/>
</dbReference>
<dbReference type="InterPro" id="IPR015424">
    <property type="entry name" value="PyrdxlP-dep_Trfase"/>
</dbReference>
<comment type="catalytic activity">
    <reaction evidence="5">
        <text>L-allo-threonine = acetaldehyde + glycine</text>
        <dbReference type="Rhea" id="RHEA:26209"/>
        <dbReference type="ChEBI" id="CHEBI:15343"/>
        <dbReference type="ChEBI" id="CHEBI:57305"/>
        <dbReference type="ChEBI" id="CHEBI:58585"/>
        <dbReference type="EC" id="4.1.2.48"/>
    </reaction>
</comment>
<dbReference type="EC" id="4.1.2.48" evidence="5"/>
<feature type="domain" description="Aromatic amino acid beta-eliminating lyase/threonine aldolase" evidence="6">
    <location>
        <begin position="3"/>
        <end position="292"/>
    </location>
</feature>
<dbReference type="Proteomes" id="UP000030826">
    <property type="component" value="Unassembled WGS sequence"/>
</dbReference>
<dbReference type="PIRSF" id="PIRSF038940">
    <property type="entry name" value="Low_specificity_LTA"/>
    <property type="match status" value="1"/>
</dbReference>
<gene>
    <name evidence="7" type="ORF">LA66_05955</name>
</gene>
<dbReference type="Gene3D" id="3.40.640.10">
    <property type="entry name" value="Type I PLP-dependent aspartate aminotransferase-like (Major domain)"/>
    <property type="match status" value="1"/>
</dbReference>
<dbReference type="GO" id="GO:0008732">
    <property type="term" value="F:L-allo-threonine aldolase activity"/>
    <property type="evidence" value="ECO:0007669"/>
    <property type="project" value="RHEA"/>
</dbReference>
<evidence type="ECO:0000313" key="8">
    <source>
        <dbReference type="Proteomes" id="UP000030826"/>
    </source>
</evidence>
<dbReference type="SUPFAM" id="SSF53383">
    <property type="entry name" value="PLP-dependent transferases"/>
    <property type="match status" value="1"/>
</dbReference>
<dbReference type="InterPro" id="IPR001597">
    <property type="entry name" value="ArAA_b-elim_lyase/Thr_aldolase"/>
</dbReference>
<keyword evidence="4 5" id="KW-0663">Pyridoxal phosphate</keyword>
<name>A0A0B1Q9V4_9HYPH</name>
<evidence type="ECO:0000256" key="3">
    <source>
        <dbReference type="ARBA" id="ARBA00011881"/>
    </source>
</evidence>
<dbReference type="STRING" id="370622.LA66_05955"/>
<accession>A0A0B1Q9V4</accession>
<evidence type="ECO:0000313" key="7">
    <source>
        <dbReference type="EMBL" id="KHJ56136.1"/>
    </source>
</evidence>
<comment type="cofactor">
    <cofactor evidence="1 5">
        <name>pyridoxal 5'-phosphate</name>
        <dbReference type="ChEBI" id="CHEBI:597326"/>
    </cofactor>
</comment>
<evidence type="ECO:0000259" key="6">
    <source>
        <dbReference type="Pfam" id="PF01212"/>
    </source>
</evidence>
<comment type="catalytic activity">
    <reaction evidence="5">
        <text>L-threonine = acetaldehyde + glycine</text>
        <dbReference type="Rhea" id="RHEA:19625"/>
        <dbReference type="ChEBI" id="CHEBI:15343"/>
        <dbReference type="ChEBI" id="CHEBI:57305"/>
        <dbReference type="ChEBI" id="CHEBI:57926"/>
        <dbReference type="EC" id="4.1.2.48"/>
    </reaction>
</comment>
<dbReference type="InterPro" id="IPR026273">
    <property type="entry name" value="Low_specificity_L-TA_bact"/>
</dbReference>
<dbReference type="InterPro" id="IPR015421">
    <property type="entry name" value="PyrdxlP-dep_Trfase_major"/>
</dbReference>